<keyword evidence="5 13" id="KW-0812">Transmembrane</keyword>
<evidence type="ECO:0000256" key="10">
    <source>
        <dbReference type="ARBA" id="ARBA00023055"/>
    </source>
</evidence>
<keyword evidence="10" id="KW-0445">Lipid transport</keyword>
<evidence type="ECO:0000256" key="9">
    <source>
        <dbReference type="ARBA" id="ARBA00022989"/>
    </source>
</evidence>
<evidence type="ECO:0000256" key="5">
    <source>
        <dbReference type="ARBA" id="ARBA00022692"/>
    </source>
</evidence>
<evidence type="ECO:0000313" key="16">
    <source>
        <dbReference type="EMBL" id="CAG9163464.1"/>
    </source>
</evidence>
<feature type="domain" description="ABC transporter" evidence="14">
    <location>
        <begin position="395"/>
        <end position="633"/>
    </location>
</feature>
<keyword evidence="2" id="KW-0813">Transport</keyword>
<evidence type="ECO:0000259" key="15">
    <source>
        <dbReference type="PROSITE" id="PS50929"/>
    </source>
</evidence>
<dbReference type="InterPro" id="IPR039421">
    <property type="entry name" value="Type_1_exporter"/>
</dbReference>
<keyword evidence="17" id="KW-1185">Reference proteome</keyword>
<evidence type="ECO:0000256" key="6">
    <source>
        <dbReference type="ARBA" id="ARBA00022741"/>
    </source>
</evidence>
<dbReference type="InterPro" id="IPR003439">
    <property type="entry name" value="ABC_transporter-like_ATP-bd"/>
</dbReference>
<feature type="transmembrane region" description="Helical" evidence="13">
    <location>
        <begin position="307"/>
        <end position="326"/>
    </location>
</feature>
<feature type="transmembrane region" description="Helical" evidence="13">
    <location>
        <begin position="332"/>
        <end position="351"/>
    </location>
</feature>
<feature type="domain" description="ABC transmembrane type-1" evidence="15">
    <location>
        <begin position="81"/>
        <end position="363"/>
    </location>
</feature>
<comment type="caution">
    <text evidence="16">The sequence shown here is derived from an EMBL/GenBank/DDBJ whole genome shotgun (WGS) entry which is preliminary data.</text>
</comment>
<dbReference type="SMART" id="SM00382">
    <property type="entry name" value="AAA"/>
    <property type="match status" value="1"/>
</dbReference>
<evidence type="ECO:0000256" key="11">
    <source>
        <dbReference type="ARBA" id="ARBA00023136"/>
    </source>
</evidence>
<feature type="region of interest" description="Disordered" evidence="12">
    <location>
        <begin position="27"/>
        <end position="54"/>
    </location>
</feature>
<evidence type="ECO:0000256" key="7">
    <source>
        <dbReference type="ARBA" id="ARBA00022840"/>
    </source>
</evidence>
<dbReference type="InterPro" id="IPR027417">
    <property type="entry name" value="P-loop_NTPase"/>
</dbReference>
<sequence>MGPLAPVRRSDRLAILAGLAPATLFLTGPAPPRDMHSPRERGGVNVNDKQTQSSLVKTSLQERDTLRRVWTYLRPELRTFIIAILAMGVVAASEGIIPKIVNDLLDKGFGGAYVGKLWHVPALLTGVALIRGVAQFASGYWLSRVSNNVLKTMRLQMFERMLQAPALFYHRNTASTLINAVIFEVNQVMQILTGVLITLVRDSLTVLALLVYLFYTNWRLTLVVAVLLPTIGFVMSRVNRRLRRLNREHQAMTNTAAYVVEEAAGGYKVVKLHGGEAYEMHRFQGMAERLRGYSMRMAIAGGLNQPVTAFLASLALSVILTIAVVQSQANQTTVGGFTGFVMAMLLLISPLKHLTDLNQPLQRGVTAAEMIFGLIDEPIEPQEGGLPLTRAKGDLAFDHVGFRYGDAGRAALSNINFHVTAGEVVALVGPSGSGKTTLVNLVPRFFDPTEGRILLDGQPIDAFGLADLRRQIAFVSQDVVLFNDTVAANVAYGVHPREAIDMARVDRALAAAYLTDVVKGLPDGVDTNIGDNGMKLSGGQRQRLAIARAIYKDAPILILDEATSALDSESERQVQAALESLMAGRTTLVIAHRLSTIENADRIVVLEHGRVAEQGSHAELLAANGLYAGLHRIQFATQQ</sequence>
<keyword evidence="8" id="KW-1278">Translocase</keyword>
<dbReference type="NCBIfam" id="TIGR02203">
    <property type="entry name" value="MsbA_lipidA"/>
    <property type="match status" value="1"/>
</dbReference>
<dbReference type="Gene3D" id="1.20.1560.10">
    <property type="entry name" value="ABC transporter type 1, transmembrane domain"/>
    <property type="match status" value="1"/>
</dbReference>
<feature type="transmembrane region" description="Helical" evidence="13">
    <location>
        <begin position="117"/>
        <end position="142"/>
    </location>
</feature>
<dbReference type="EMBL" id="CAJZAG010000001">
    <property type="protein sequence ID" value="CAG9163464.1"/>
    <property type="molecule type" value="Genomic_DNA"/>
</dbReference>
<feature type="compositionally biased region" description="Basic and acidic residues" evidence="12">
    <location>
        <begin position="33"/>
        <end position="42"/>
    </location>
</feature>
<dbReference type="SUPFAM" id="SSF90123">
    <property type="entry name" value="ABC transporter transmembrane region"/>
    <property type="match status" value="1"/>
</dbReference>
<dbReference type="Pfam" id="PF00664">
    <property type="entry name" value="ABC_membrane"/>
    <property type="match status" value="1"/>
</dbReference>
<evidence type="ECO:0000256" key="12">
    <source>
        <dbReference type="SAM" id="MobiDB-lite"/>
    </source>
</evidence>
<reference evidence="16 17" key="1">
    <citation type="submission" date="2021-08" db="EMBL/GenBank/DDBJ databases">
        <authorList>
            <person name="Peeters C."/>
        </authorList>
    </citation>
    <scope>NUCLEOTIDE SEQUENCE [LARGE SCALE GENOMIC DNA]</scope>
    <source>
        <strain evidence="16 17">LMG 32289</strain>
    </source>
</reference>
<feature type="transmembrane region" description="Helical" evidence="13">
    <location>
        <begin position="220"/>
        <end position="238"/>
    </location>
</feature>
<name>A0ABM8W8G0_9BURK</name>
<keyword evidence="4" id="KW-0997">Cell inner membrane</keyword>
<dbReference type="SUPFAM" id="SSF52540">
    <property type="entry name" value="P-loop containing nucleoside triphosphate hydrolases"/>
    <property type="match status" value="1"/>
</dbReference>
<evidence type="ECO:0000256" key="1">
    <source>
        <dbReference type="ARBA" id="ARBA00004651"/>
    </source>
</evidence>
<accession>A0ABM8W8G0</accession>
<gene>
    <name evidence="16" type="primary">msbA</name>
    <name evidence="16" type="ORF">LMG32289_00027</name>
</gene>
<keyword evidence="9 13" id="KW-1133">Transmembrane helix</keyword>
<keyword evidence="11 13" id="KW-0472">Membrane</keyword>
<dbReference type="PROSITE" id="PS50929">
    <property type="entry name" value="ABC_TM1F"/>
    <property type="match status" value="1"/>
</dbReference>
<evidence type="ECO:0000256" key="3">
    <source>
        <dbReference type="ARBA" id="ARBA00022475"/>
    </source>
</evidence>
<keyword evidence="6" id="KW-0547">Nucleotide-binding</keyword>
<dbReference type="CDD" id="cd03251">
    <property type="entry name" value="ABCC_MsbA"/>
    <property type="match status" value="1"/>
</dbReference>
<evidence type="ECO:0000313" key="17">
    <source>
        <dbReference type="Proteomes" id="UP000706525"/>
    </source>
</evidence>
<evidence type="ECO:0000259" key="14">
    <source>
        <dbReference type="PROSITE" id="PS50893"/>
    </source>
</evidence>
<dbReference type="InterPro" id="IPR011917">
    <property type="entry name" value="ABC_transpr_lipidA"/>
</dbReference>
<dbReference type="InterPro" id="IPR003593">
    <property type="entry name" value="AAA+_ATPase"/>
</dbReference>
<feature type="transmembrane region" description="Helical" evidence="13">
    <location>
        <begin position="77"/>
        <end position="97"/>
    </location>
</feature>
<dbReference type="PANTHER" id="PTHR43394:SF1">
    <property type="entry name" value="ATP-BINDING CASSETTE SUB-FAMILY B MEMBER 10, MITOCHONDRIAL"/>
    <property type="match status" value="1"/>
</dbReference>
<dbReference type="GO" id="GO:0005524">
    <property type="term" value="F:ATP binding"/>
    <property type="evidence" value="ECO:0007669"/>
    <property type="project" value="UniProtKB-KW"/>
</dbReference>
<dbReference type="Gene3D" id="3.40.50.300">
    <property type="entry name" value="P-loop containing nucleotide triphosphate hydrolases"/>
    <property type="match status" value="1"/>
</dbReference>
<comment type="subcellular location">
    <subcellularLocation>
        <location evidence="1">Cell membrane</location>
        <topology evidence="1">Multi-pass membrane protein</topology>
    </subcellularLocation>
</comment>
<dbReference type="PROSITE" id="PS50893">
    <property type="entry name" value="ABC_TRANSPORTER_2"/>
    <property type="match status" value="1"/>
</dbReference>
<proteinExistence type="predicted"/>
<protein>
    <submittedName>
        <fullName evidence="16">Lipid A export ATP-binding/permease protein MsbA</fullName>
    </submittedName>
</protein>
<dbReference type="CDD" id="cd18552">
    <property type="entry name" value="ABC_6TM_MsbA_like"/>
    <property type="match status" value="1"/>
</dbReference>
<dbReference type="InterPro" id="IPR036640">
    <property type="entry name" value="ABC1_TM_sf"/>
</dbReference>
<dbReference type="Pfam" id="PF00005">
    <property type="entry name" value="ABC_tran"/>
    <property type="match status" value="1"/>
</dbReference>
<evidence type="ECO:0000256" key="13">
    <source>
        <dbReference type="SAM" id="Phobius"/>
    </source>
</evidence>
<evidence type="ECO:0000256" key="2">
    <source>
        <dbReference type="ARBA" id="ARBA00022448"/>
    </source>
</evidence>
<evidence type="ECO:0000256" key="4">
    <source>
        <dbReference type="ARBA" id="ARBA00022519"/>
    </source>
</evidence>
<dbReference type="InterPro" id="IPR011527">
    <property type="entry name" value="ABC1_TM_dom"/>
</dbReference>
<keyword evidence="7 16" id="KW-0067">ATP-binding</keyword>
<evidence type="ECO:0000256" key="8">
    <source>
        <dbReference type="ARBA" id="ARBA00022967"/>
    </source>
</evidence>
<dbReference type="PROSITE" id="PS00211">
    <property type="entry name" value="ABC_TRANSPORTER_1"/>
    <property type="match status" value="1"/>
</dbReference>
<keyword evidence="3" id="KW-1003">Cell membrane</keyword>
<organism evidence="16 17">
    <name type="scientific">Cupriavidus pampae</name>
    <dbReference type="NCBI Taxonomy" id="659251"/>
    <lineage>
        <taxon>Bacteria</taxon>
        <taxon>Pseudomonadati</taxon>
        <taxon>Pseudomonadota</taxon>
        <taxon>Betaproteobacteria</taxon>
        <taxon>Burkholderiales</taxon>
        <taxon>Burkholderiaceae</taxon>
        <taxon>Cupriavidus</taxon>
    </lineage>
</organism>
<dbReference type="PANTHER" id="PTHR43394">
    <property type="entry name" value="ATP-DEPENDENT PERMEASE MDL1, MITOCHONDRIAL"/>
    <property type="match status" value="1"/>
</dbReference>
<dbReference type="InterPro" id="IPR017871">
    <property type="entry name" value="ABC_transporter-like_CS"/>
</dbReference>
<dbReference type="Proteomes" id="UP000706525">
    <property type="component" value="Unassembled WGS sequence"/>
</dbReference>